<dbReference type="EMBL" id="GGEC01023361">
    <property type="protein sequence ID" value="MBX03845.1"/>
    <property type="molecule type" value="Transcribed_RNA"/>
</dbReference>
<reference evidence="4" key="1">
    <citation type="submission" date="2018-02" db="EMBL/GenBank/DDBJ databases">
        <title>Rhizophora mucronata_Transcriptome.</title>
        <authorList>
            <person name="Meera S.P."/>
            <person name="Sreeshan A."/>
            <person name="Augustine A."/>
        </authorList>
    </citation>
    <scope>NUCLEOTIDE SEQUENCE</scope>
    <source>
        <tissue evidence="4">Leaf</tissue>
    </source>
</reference>
<dbReference type="SUPFAM" id="SSF51735">
    <property type="entry name" value="NAD(P)-binding Rossmann-fold domains"/>
    <property type="match status" value="1"/>
</dbReference>
<evidence type="ECO:0000256" key="3">
    <source>
        <dbReference type="ARBA" id="ARBA00025714"/>
    </source>
</evidence>
<accession>A0A2P2KDN9</accession>
<dbReference type="InterPro" id="IPR002347">
    <property type="entry name" value="SDR_fam"/>
</dbReference>
<comment type="similarity">
    <text evidence="3">Belongs to the short-chain dehydrogenases/reductases (SDR) family. SDR65C subfamily.</text>
</comment>
<sequence>MGSSFKASRWSLQGTTALVTGGTRGIGSVFHFLFILDRKNLFVQDPSADFFLFFLGIPFRNATVEELAGLGARVHTCSRNETELNKCLKDWEAKGFPVTGSVCDASSPPQREKLIEEVASVFNGKLNILVNNVGTNIRKPTTEYTDEEFYKLMATNFESAYHLCQLAHPLLKASGAGSIVFISSVAGLCHIGSGSIYGPSKAAVNQLTRNLACEWAKDNIRTNCVAPWYIRTSLVEHLVKNREFVDNVVSRTPIQRVGEPEEVSSAVAYLCLPASSYITGQIISVDGGMTVNGFNRA</sequence>
<name>A0A2P2KDN9_RHIMU</name>
<dbReference type="PRINTS" id="PR00080">
    <property type="entry name" value="SDRFAMILY"/>
</dbReference>
<dbReference type="PANTHER" id="PTHR42898:SF6">
    <property type="entry name" value="NADP-DEPENDENT MANNITOL DEHYDROGENASE"/>
    <property type="match status" value="1"/>
</dbReference>
<dbReference type="PRINTS" id="PR00081">
    <property type="entry name" value="GDHRDH"/>
</dbReference>
<organism evidence="4">
    <name type="scientific">Rhizophora mucronata</name>
    <name type="common">Asiatic mangrove</name>
    <dbReference type="NCBI Taxonomy" id="61149"/>
    <lineage>
        <taxon>Eukaryota</taxon>
        <taxon>Viridiplantae</taxon>
        <taxon>Streptophyta</taxon>
        <taxon>Embryophyta</taxon>
        <taxon>Tracheophyta</taxon>
        <taxon>Spermatophyta</taxon>
        <taxon>Magnoliopsida</taxon>
        <taxon>eudicotyledons</taxon>
        <taxon>Gunneridae</taxon>
        <taxon>Pentapetalae</taxon>
        <taxon>rosids</taxon>
        <taxon>fabids</taxon>
        <taxon>Malpighiales</taxon>
        <taxon>Rhizophoraceae</taxon>
        <taxon>Rhizophora</taxon>
    </lineage>
</organism>
<dbReference type="FunFam" id="3.40.50.720:FF:000084">
    <property type="entry name" value="Short-chain dehydrogenase reductase"/>
    <property type="match status" value="1"/>
</dbReference>
<protein>
    <submittedName>
        <fullName evidence="4">Uncharacterized protein MANES_10G026600</fullName>
    </submittedName>
</protein>
<dbReference type="Gene3D" id="3.40.50.720">
    <property type="entry name" value="NAD(P)-binding Rossmann-like Domain"/>
    <property type="match status" value="1"/>
</dbReference>
<keyword evidence="1" id="KW-0521">NADP</keyword>
<dbReference type="Pfam" id="PF13561">
    <property type="entry name" value="adh_short_C2"/>
    <property type="match status" value="1"/>
</dbReference>
<evidence type="ECO:0000313" key="4">
    <source>
        <dbReference type="EMBL" id="MBX03845.1"/>
    </source>
</evidence>
<dbReference type="InterPro" id="IPR045000">
    <property type="entry name" value="TR"/>
</dbReference>
<dbReference type="InterPro" id="IPR036291">
    <property type="entry name" value="NAD(P)-bd_dom_sf"/>
</dbReference>
<proteinExistence type="inferred from homology"/>
<dbReference type="GO" id="GO:0016491">
    <property type="term" value="F:oxidoreductase activity"/>
    <property type="evidence" value="ECO:0007669"/>
    <property type="project" value="UniProtKB-KW"/>
</dbReference>
<dbReference type="AlphaFoldDB" id="A0A2P2KDN9"/>
<dbReference type="PANTHER" id="PTHR42898">
    <property type="entry name" value="TROPINONE REDUCTASE"/>
    <property type="match status" value="1"/>
</dbReference>
<evidence type="ECO:0000256" key="2">
    <source>
        <dbReference type="ARBA" id="ARBA00023002"/>
    </source>
</evidence>
<keyword evidence="2" id="KW-0560">Oxidoreductase</keyword>
<evidence type="ECO:0000256" key="1">
    <source>
        <dbReference type="ARBA" id="ARBA00022857"/>
    </source>
</evidence>